<dbReference type="Gene3D" id="1.20.1250.20">
    <property type="entry name" value="MFS general substrate transporter like domains"/>
    <property type="match status" value="1"/>
</dbReference>
<feature type="transmembrane region" description="Helical" evidence="5">
    <location>
        <begin position="507"/>
        <end position="526"/>
    </location>
</feature>
<feature type="transmembrane region" description="Helical" evidence="5">
    <location>
        <begin position="239"/>
        <end position="260"/>
    </location>
</feature>
<comment type="caution">
    <text evidence="6">The sequence shown here is derived from an EMBL/GenBank/DDBJ whole genome shotgun (WGS) entry which is preliminary data.</text>
</comment>
<organism evidence="6 7">
    <name type="scientific">Mycena rosella</name>
    <name type="common">Pink bonnet</name>
    <name type="synonym">Agaricus rosellus</name>
    <dbReference type="NCBI Taxonomy" id="1033263"/>
    <lineage>
        <taxon>Eukaryota</taxon>
        <taxon>Fungi</taxon>
        <taxon>Dikarya</taxon>
        <taxon>Basidiomycota</taxon>
        <taxon>Agaricomycotina</taxon>
        <taxon>Agaricomycetes</taxon>
        <taxon>Agaricomycetidae</taxon>
        <taxon>Agaricales</taxon>
        <taxon>Marasmiineae</taxon>
        <taxon>Mycenaceae</taxon>
        <taxon>Mycena</taxon>
    </lineage>
</organism>
<evidence type="ECO:0000256" key="2">
    <source>
        <dbReference type="ARBA" id="ARBA00022692"/>
    </source>
</evidence>
<keyword evidence="7" id="KW-1185">Reference proteome</keyword>
<dbReference type="Proteomes" id="UP001221757">
    <property type="component" value="Unassembled WGS sequence"/>
</dbReference>
<dbReference type="AlphaFoldDB" id="A0AAD7GY48"/>
<protein>
    <submittedName>
        <fullName evidence="6">Major facilitator superfamily domain-containing protein</fullName>
    </submittedName>
</protein>
<dbReference type="GO" id="GO:0016020">
    <property type="term" value="C:membrane"/>
    <property type="evidence" value="ECO:0007669"/>
    <property type="project" value="UniProtKB-SubCell"/>
</dbReference>
<feature type="transmembrane region" description="Helical" evidence="5">
    <location>
        <begin position="474"/>
        <end position="495"/>
    </location>
</feature>
<keyword evidence="4 5" id="KW-0472">Membrane</keyword>
<sequence>METTSSVAATLEEEPLLSSNRGRESDLLNRRSGMRVLRTRRWSADPYWVIPIVLAVNISRGMTTSPRIKVYNDIACRAIGSPGPTNGLISFLIDDCQSPAAQARASKIQASVITIMNVLSSASTGLWSQWGDVQGRKIIFCVSIVGFITMELVFLLVSGSIPSLTSRGETFILVGPVLEGLCGGLSVFNGVVHAYISDCTPDGSRSRIFSAIQGIMFVGLAIGPWIAGVLISFTNLGPYSLFYISIVIQLALLMYIIFLFPESLRSKVQPSSRLDVVERASPVTSRKKSLADVIKQFLVALVSPITIFVPRTVDDGASSWKDYNLTLMGGALFLYIISTAVYPLKYLYGQHTYSWSSVQLGYYMSLLWISRAINLLVILPVIISYFKPKIPATGASSPESVALELQFDKRLAQASLSVDALADLLVAISPSSSQVSFIAYSCLSAYTSGGNPALHSLGAVCLHALGHGSETGRLFGALGVLSAVAHTISPTIFALTYSLTVSTYPKTIFYVAAGLLFTAVLLLARIRVRGW</sequence>
<reference evidence="6" key="1">
    <citation type="submission" date="2023-03" db="EMBL/GenBank/DDBJ databases">
        <title>Massive genome expansion in bonnet fungi (Mycena s.s.) driven by repeated elements and novel gene families across ecological guilds.</title>
        <authorList>
            <consortium name="Lawrence Berkeley National Laboratory"/>
            <person name="Harder C.B."/>
            <person name="Miyauchi S."/>
            <person name="Viragh M."/>
            <person name="Kuo A."/>
            <person name="Thoen E."/>
            <person name="Andreopoulos B."/>
            <person name="Lu D."/>
            <person name="Skrede I."/>
            <person name="Drula E."/>
            <person name="Henrissat B."/>
            <person name="Morin E."/>
            <person name="Kohler A."/>
            <person name="Barry K."/>
            <person name="LaButti K."/>
            <person name="Morin E."/>
            <person name="Salamov A."/>
            <person name="Lipzen A."/>
            <person name="Mereny Z."/>
            <person name="Hegedus B."/>
            <person name="Baldrian P."/>
            <person name="Stursova M."/>
            <person name="Weitz H."/>
            <person name="Taylor A."/>
            <person name="Grigoriev I.V."/>
            <person name="Nagy L.G."/>
            <person name="Martin F."/>
            <person name="Kauserud H."/>
        </authorList>
    </citation>
    <scope>NUCLEOTIDE SEQUENCE</scope>
    <source>
        <strain evidence="6">CBHHK067</strain>
    </source>
</reference>
<dbReference type="EMBL" id="JARKIE010000005">
    <property type="protein sequence ID" value="KAJ7707652.1"/>
    <property type="molecule type" value="Genomic_DNA"/>
</dbReference>
<feature type="transmembrane region" description="Helical" evidence="5">
    <location>
        <begin position="323"/>
        <end position="342"/>
    </location>
</feature>
<feature type="transmembrane region" description="Helical" evidence="5">
    <location>
        <begin position="138"/>
        <end position="159"/>
    </location>
</feature>
<feature type="transmembrane region" description="Helical" evidence="5">
    <location>
        <begin position="362"/>
        <end position="386"/>
    </location>
</feature>
<dbReference type="Pfam" id="PF07690">
    <property type="entry name" value="MFS_1"/>
    <property type="match status" value="1"/>
</dbReference>
<accession>A0AAD7GY48</accession>
<evidence type="ECO:0000313" key="6">
    <source>
        <dbReference type="EMBL" id="KAJ7707652.1"/>
    </source>
</evidence>
<name>A0AAD7GY48_MYCRO</name>
<evidence type="ECO:0000313" key="7">
    <source>
        <dbReference type="Proteomes" id="UP001221757"/>
    </source>
</evidence>
<dbReference type="PANTHER" id="PTHR23507">
    <property type="entry name" value="ZGC:174356"/>
    <property type="match status" value="1"/>
</dbReference>
<evidence type="ECO:0000256" key="3">
    <source>
        <dbReference type="ARBA" id="ARBA00022989"/>
    </source>
</evidence>
<dbReference type="GO" id="GO:0022857">
    <property type="term" value="F:transmembrane transporter activity"/>
    <property type="evidence" value="ECO:0007669"/>
    <property type="project" value="InterPro"/>
</dbReference>
<feature type="transmembrane region" description="Helical" evidence="5">
    <location>
        <begin position="171"/>
        <end position="196"/>
    </location>
</feature>
<feature type="transmembrane region" description="Helical" evidence="5">
    <location>
        <begin position="208"/>
        <end position="233"/>
    </location>
</feature>
<dbReference type="InterPro" id="IPR011701">
    <property type="entry name" value="MFS"/>
</dbReference>
<gene>
    <name evidence="6" type="ORF">B0H17DRAFT_1033450</name>
</gene>
<evidence type="ECO:0000256" key="4">
    <source>
        <dbReference type="ARBA" id="ARBA00023136"/>
    </source>
</evidence>
<evidence type="ECO:0000256" key="5">
    <source>
        <dbReference type="SAM" id="Phobius"/>
    </source>
</evidence>
<dbReference type="PANTHER" id="PTHR23507:SF1">
    <property type="entry name" value="FI18259P1-RELATED"/>
    <property type="match status" value="1"/>
</dbReference>
<evidence type="ECO:0000256" key="1">
    <source>
        <dbReference type="ARBA" id="ARBA00004141"/>
    </source>
</evidence>
<comment type="subcellular location">
    <subcellularLocation>
        <location evidence="1">Membrane</location>
        <topology evidence="1">Multi-pass membrane protein</topology>
    </subcellularLocation>
</comment>
<keyword evidence="3 5" id="KW-1133">Transmembrane helix</keyword>
<keyword evidence="2 5" id="KW-0812">Transmembrane</keyword>
<dbReference type="InterPro" id="IPR036259">
    <property type="entry name" value="MFS_trans_sf"/>
</dbReference>
<dbReference type="SUPFAM" id="SSF103473">
    <property type="entry name" value="MFS general substrate transporter"/>
    <property type="match status" value="1"/>
</dbReference>
<proteinExistence type="predicted"/>